<dbReference type="GO" id="GO:0006508">
    <property type="term" value="P:proteolysis"/>
    <property type="evidence" value="ECO:0007669"/>
    <property type="project" value="InterPro"/>
</dbReference>
<evidence type="ECO:0000313" key="4">
    <source>
        <dbReference type="Proteomes" id="UP000198773"/>
    </source>
</evidence>
<dbReference type="STRING" id="152573.SAMN04488051_102157"/>
<protein>
    <submittedName>
        <fullName evidence="3">Prolyl oligopeptidase family protein</fullName>
    </submittedName>
</protein>
<organism evidence="3 4">
    <name type="scientific">Alkalimonas amylolytica</name>
    <dbReference type="NCBI Taxonomy" id="152573"/>
    <lineage>
        <taxon>Bacteria</taxon>
        <taxon>Pseudomonadati</taxon>
        <taxon>Pseudomonadota</taxon>
        <taxon>Gammaproteobacteria</taxon>
        <taxon>Alkalimonas</taxon>
    </lineage>
</organism>
<keyword evidence="1" id="KW-0732">Signal</keyword>
<evidence type="ECO:0000256" key="1">
    <source>
        <dbReference type="SAM" id="SignalP"/>
    </source>
</evidence>
<dbReference type="AlphaFoldDB" id="A0A1H3ZFG6"/>
<dbReference type="Proteomes" id="UP000198773">
    <property type="component" value="Unassembled WGS sequence"/>
</dbReference>
<accession>A0A1H3ZFG6</accession>
<dbReference type="InterPro" id="IPR050278">
    <property type="entry name" value="Serine_Prot_S9B/DPPIV"/>
</dbReference>
<feature type="chain" id="PRO_5011564385" evidence="1">
    <location>
        <begin position="19"/>
        <end position="940"/>
    </location>
</feature>
<dbReference type="SUPFAM" id="SSF82171">
    <property type="entry name" value="DPP6 N-terminal domain-like"/>
    <property type="match status" value="1"/>
</dbReference>
<proteinExistence type="predicted"/>
<gene>
    <name evidence="3" type="ORF">SAMN04488051_102157</name>
</gene>
<dbReference type="PANTHER" id="PTHR11731">
    <property type="entry name" value="PROTEASE FAMILY S9B,C DIPEPTIDYL-PEPTIDASE IV-RELATED"/>
    <property type="match status" value="1"/>
</dbReference>
<dbReference type="InterPro" id="IPR029058">
    <property type="entry name" value="AB_hydrolase_fold"/>
</dbReference>
<reference evidence="3 4" key="1">
    <citation type="submission" date="2016-10" db="EMBL/GenBank/DDBJ databases">
        <authorList>
            <person name="de Groot N.N."/>
        </authorList>
    </citation>
    <scope>NUCLEOTIDE SEQUENCE [LARGE SCALE GENOMIC DNA]</scope>
    <source>
        <strain evidence="3 4">CGMCC 1.3430</strain>
    </source>
</reference>
<dbReference type="Gene3D" id="3.40.50.1820">
    <property type="entry name" value="alpha/beta hydrolase"/>
    <property type="match status" value="1"/>
</dbReference>
<evidence type="ECO:0000259" key="2">
    <source>
        <dbReference type="Pfam" id="PF00326"/>
    </source>
</evidence>
<evidence type="ECO:0000313" key="3">
    <source>
        <dbReference type="EMBL" id="SEA22248.1"/>
    </source>
</evidence>
<dbReference type="SUPFAM" id="SSF53474">
    <property type="entry name" value="alpha/beta-Hydrolases"/>
    <property type="match status" value="1"/>
</dbReference>
<sequence>MRRLALCFALAVGTFACSQLPASVTSTVISSPSPVVIPSSKVVTDALRPLTFSDVMQFREIKERSLSGNQQLMVYTAEPDYGDSTGYLVNVLTGQQFSVPYADRGLLNADGSFALFRQRSPLLLREQATDKAGRDALAHDAVLLNTATGEQQLFRAIDRFAFSGDGSQALLLARKADSKDKTQLLTAVQLSAVGRIAQGTQTELGQVTEFAVAGQGSLVAYVHAFSDKDDDSLQLQQVMLWDAAFDRRFELSPPSAALNQQLTFSADGQQLVFFAGNRPDDDNKETEIAQQLWHWPAELNKAAPHALEREGWLLSVQQAPRFSDDGQRVFVGFRPEPAVVTEPSAKPETEADLFATERLLADRRLQVWHGQDDRINPQQKAEYQQALKRTAPAVFWLDEEKLVPLGDDVEDRLQLSEHSEALLISNGRPYLLDMTWDGRFHDVWHVNLRTGERQQVFARNRSIERAHLSPSGRYALYQQAGQWQLFDSKTGERRILGADANVSWLDETHDRPEPAASYGVAGWLADETAVLVYDRFDIWQLSLDGSSTNLTRIGRDNRQRFRLERTDPKALAIEPDADVLLSRFDEEDKSYGFYQLSLSNQTLKQLLADSKRFDLVEALPELGGYLYTEQSFRQFPNIWYATADFSKRRQLTDLNPQQAQFLWGDSHLIDWYTEDGERLQGVVITPDGYDVNRRYPVLVYYYEQFSQRLHHYNQMKVNHRPNFPFYLGQDYVVFLPDVRFREGAPGPSATESLLPGIDRLIELGIADPAAIGLHGHSWSGYQTAFVVTETDRFAAAVAGAPVSNMTSAYSGIRWQTGLARLFQYETGQSRLGVSMFENLEPYLKNSPVFFADRIHTPLLIQFGDKDGAVPWEQGIELYLAMRRLSKDVVMLHYEGEGHHLQRFANKLDYSIKMLEFFNHYLKGEPAPDWWQQGMPYQSYD</sequence>
<dbReference type="PANTHER" id="PTHR11731:SF193">
    <property type="entry name" value="DIPEPTIDYL PEPTIDASE 9"/>
    <property type="match status" value="1"/>
</dbReference>
<feature type="domain" description="Peptidase S9 prolyl oligopeptidase catalytic" evidence="2">
    <location>
        <begin position="754"/>
        <end position="923"/>
    </location>
</feature>
<dbReference type="EMBL" id="FNRM01000002">
    <property type="protein sequence ID" value="SEA22248.1"/>
    <property type="molecule type" value="Genomic_DNA"/>
</dbReference>
<keyword evidence="4" id="KW-1185">Reference proteome</keyword>
<dbReference type="Pfam" id="PF00326">
    <property type="entry name" value="Peptidase_S9"/>
    <property type="match status" value="1"/>
</dbReference>
<dbReference type="GO" id="GO:0008236">
    <property type="term" value="F:serine-type peptidase activity"/>
    <property type="evidence" value="ECO:0007669"/>
    <property type="project" value="InterPro"/>
</dbReference>
<dbReference type="GO" id="GO:0008239">
    <property type="term" value="F:dipeptidyl-peptidase activity"/>
    <property type="evidence" value="ECO:0007669"/>
    <property type="project" value="TreeGrafter"/>
</dbReference>
<dbReference type="PROSITE" id="PS51257">
    <property type="entry name" value="PROKAR_LIPOPROTEIN"/>
    <property type="match status" value="1"/>
</dbReference>
<feature type="signal peptide" evidence="1">
    <location>
        <begin position="1"/>
        <end position="18"/>
    </location>
</feature>
<dbReference type="InterPro" id="IPR001375">
    <property type="entry name" value="Peptidase_S9_cat"/>
</dbReference>
<name>A0A1H3ZFG6_ALKAM</name>